<dbReference type="AlphaFoldDB" id="A0A8X6T5S8"/>
<feature type="non-terminal residue" evidence="2">
    <location>
        <position position="1"/>
    </location>
</feature>
<protein>
    <submittedName>
        <fullName evidence="2">Uncharacterized protein</fullName>
    </submittedName>
</protein>
<gene>
    <name evidence="3" type="ORF">NPIL_146451</name>
    <name evidence="2" type="ORF">NPIL_427311</name>
</gene>
<reference evidence="2" key="1">
    <citation type="submission" date="2020-08" db="EMBL/GenBank/DDBJ databases">
        <title>Multicomponent nature underlies the extraordinary mechanical properties of spider dragline silk.</title>
        <authorList>
            <person name="Kono N."/>
            <person name="Nakamura H."/>
            <person name="Mori M."/>
            <person name="Yoshida Y."/>
            <person name="Ohtoshi R."/>
            <person name="Malay A.D."/>
            <person name="Moran D.A.P."/>
            <person name="Tomita M."/>
            <person name="Numata K."/>
            <person name="Arakawa K."/>
        </authorList>
    </citation>
    <scope>NUCLEOTIDE SEQUENCE</scope>
</reference>
<evidence type="ECO:0000313" key="2">
    <source>
        <dbReference type="EMBL" id="GFS75734.1"/>
    </source>
</evidence>
<dbReference type="EMBL" id="BMAW01118066">
    <property type="protein sequence ID" value="GFT77983.1"/>
    <property type="molecule type" value="Genomic_DNA"/>
</dbReference>
<evidence type="ECO:0000313" key="3">
    <source>
        <dbReference type="EMBL" id="GFT77983.1"/>
    </source>
</evidence>
<feature type="compositionally biased region" description="Basic and acidic residues" evidence="1">
    <location>
        <begin position="22"/>
        <end position="39"/>
    </location>
</feature>
<feature type="region of interest" description="Disordered" evidence="1">
    <location>
        <begin position="77"/>
        <end position="105"/>
    </location>
</feature>
<sequence>PNESGDITENKDINDEDFGEIISRDETGELEILRKDESFHTPSSSHTRIETESTGKSNDGIPTRKKIQLERIRRSKRREFNHTFPDEEPGDIKIDFPDLQDLDPI</sequence>
<feature type="region of interest" description="Disordered" evidence="1">
    <location>
        <begin position="1"/>
        <end position="64"/>
    </location>
</feature>
<keyword evidence="4" id="KW-1185">Reference proteome</keyword>
<organism evidence="2 4">
    <name type="scientific">Nephila pilipes</name>
    <name type="common">Giant wood spider</name>
    <name type="synonym">Nephila maculata</name>
    <dbReference type="NCBI Taxonomy" id="299642"/>
    <lineage>
        <taxon>Eukaryota</taxon>
        <taxon>Metazoa</taxon>
        <taxon>Ecdysozoa</taxon>
        <taxon>Arthropoda</taxon>
        <taxon>Chelicerata</taxon>
        <taxon>Arachnida</taxon>
        <taxon>Araneae</taxon>
        <taxon>Araneomorphae</taxon>
        <taxon>Entelegynae</taxon>
        <taxon>Araneoidea</taxon>
        <taxon>Nephilidae</taxon>
        <taxon>Nephila</taxon>
    </lineage>
</organism>
<proteinExistence type="predicted"/>
<accession>A0A8X6T5S8</accession>
<feature type="compositionally biased region" description="Basic and acidic residues" evidence="1">
    <location>
        <begin position="77"/>
        <end position="96"/>
    </location>
</feature>
<comment type="caution">
    <text evidence="2">The sequence shown here is derived from an EMBL/GenBank/DDBJ whole genome shotgun (WGS) entry which is preliminary data.</text>
</comment>
<evidence type="ECO:0000256" key="1">
    <source>
        <dbReference type="SAM" id="MobiDB-lite"/>
    </source>
</evidence>
<dbReference type="OrthoDB" id="10057240at2759"/>
<dbReference type="Proteomes" id="UP000887013">
    <property type="component" value="Unassembled WGS sequence"/>
</dbReference>
<dbReference type="EMBL" id="BMAW01050517">
    <property type="protein sequence ID" value="GFS75734.1"/>
    <property type="molecule type" value="Genomic_DNA"/>
</dbReference>
<name>A0A8X6T5S8_NEPPI</name>
<evidence type="ECO:0000313" key="4">
    <source>
        <dbReference type="Proteomes" id="UP000887013"/>
    </source>
</evidence>